<dbReference type="EMBL" id="MLBF01000035">
    <property type="protein sequence ID" value="OLN29150.1"/>
    <property type="molecule type" value="Genomic_DNA"/>
</dbReference>
<dbReference type="OrthoDB" id="102473at2"/>
<dbReference type="GO" id="GO:0005829">
    <property type="term" value="C:cytosol"/>
    <property type="evidence" value="ECO:0007669"/>
    <property type="project" value="TreeGrafter"/>
</dbReference>
<name>A0A1Q8QPB8_9FIRM</name>
<dbReference type="RefSeq" id="WP_075366112.1">
    <property type="nucleotide sequence ID" value="NZ_MLBF01000035.1"/>
</dbReference>
<dbReference type="GO" id="GO:0017168">
    <property type="term" value="F:5-oxoprolinase (ATP-hydrolyzing) activity"/>
    <property type="evidence" value="ECO:0007669"/>
    <property type="project" value="TreeGrafter"/>
</dbReference>
<dbReference type="GO" id="GO:0006749">
    <property type="term" value="P:glutathione metabolic process"/>
    <property type="evidence" value="ECO:0007669"/>
    <property type="project" value="TreeGrafter"/>
</dbReference>
<proteinExistence type="predicted"/>
<sequence length="578" mass="62668">MAKVDPFTRENIAQGLIAAAEEMFLTWGRTSQSTIIYEVLDYAAGITDASGNLIGQANGVTMFLGAITYSVKAVLEKFHLDQIKPGDIFLTNDPFTGSGTHLCDVSAISPIFYDGELVSFASNKGHWNEIGGKSLGSWSTNATEIYQEGLQFPTIKIYEQGKLNEAVRDMIEVNCRTPEMTLGDLYAQTASLRIAEKRVIELFEKYGKEVVFESIETTLENGKKLALKELASLPKGTFEAEDYIDTKANDIPDVYVKVKVTITNENFIIDYTGSADQVPAPINCSIYGAYSAGRIIYQSLINPHAEANEGFYAPLKVIVPEGTVFSAVRPAPVGCDWEAFSFATDLVAKALAPVMPTKVAAGHFLSIIGTILGGIDDRSKQPFVLCEPQAGGWGAGYNKDGENGLVAIDDGETFIIPVEVAEYRYPILVEQYSFNMQSGAGEFVGGHGLIRDYRLMNSSAELTTIASKQNYAPWGFAGGKDGSCNAVEIHRDGSSEPERGGTFSNVLLHKGDLVRLISGGGGGYGDPFNRPPAKVLQDVKDGFMTVQNAKTDYGVIIDPATMIVDMKDTEELRKKGTM</sequence>
<feature type="domain" description="Hydantoinase B/oxoprolinase" evidence="1">
    <location>
        <begin position="5"/>
        <end position="527"/>
    </location>
</feature>
<dbReference type="Pfam" id="PF02538">
    <property type="entry name" value="Hydantoinase_B"/>
    <property type="match status" value="1"/>
</dbReference>
<dbReference type="InterPro" id="IPR045079">
    <property type="entry name" value="Oxoprolinase-like"/>
</dbReference>
<evidence type="ECO:0000313" key="2">
    <source>
        <dbReference type="EMBL" id="OLN29150.1"/>
    </source>
</evidence>
<reference evidence="2 3" key="1">
    <citation type="submission" date="2016-09" db="EMBL/GenBank/DDBJ databases">
        <title>Complete genome of Desulfosporosinus sp. OL.</title>
        <authorList>
            <person name="Mardanov A."/>
            <person name="Beletsky A."/>
            <person name="Panova A."/>
            <person name="Karnachuk O."/>
            <person name="Ravin N."/>
        </authorList>
    </citation>
    <scope>NUCLEOTIDE SEQUENCE [LARGE SCALE GENOMIC DNA]</scope>
    <source>
        <strain evidence="2 3">OL</strain>
    </source>
</reference>
<dbReference type="Proteomes" id="UP000186102">
    <property type="component" value="Unassembled WGS sequence"/>
</dbReference>
<dbReference type="STRING" id="1888891.DSOL_3653"/>
<evidence type="ECO:0000259" key="1">
    <source>
        <dbReference type="Pfam" id="PF02538"/>
    </source>
</evidence>
<dbReference type="PANTHER" id="PTHR11365:SF23">
    <property type="entry name" value="HYPOTHETICAL 5-OXOPROLINASE (EUROFUNG)-RELATED"/>
    <property type="match status" value="1"/>
</dbReference>
<organism evidence="2 3">
    <name type="scientific">Desulfosporosinus metallidurans</name>
    <dbReference type="NCBI Taxonomy" id="1888891"/>
    <lineage>
        <taxon>Bacteria</taxon>
        <taxon>Bacillati</taxon>
        <taxon>Bacillota</taxon>
        <taxon>Clostridia</taxon>
        <taxon>Eubacteriales</taxon>
        <taxon>Desulfitobacteriaceae</taxon>
        <taxon>Desulfosporosinus</taxon>
    </lineage>
</organism>
<gene>
    <name evidence="2" type="ORF">DSOL_3653</name>
</gene>
<accession>A0A1Q8QPB8</accession>
<keyword evidence="3" id="KW-1185">Reference proteome</keyword>
<protein>
    <submittedName>
        <fullName evidence="2">N-methylhydantoinase B</fullName>
    </submittedName>
</protein>
<dbReference type="InterPro" id="IPR003692">
    <property type="entry name" value="Hydantoinase_B"/>
</dbReference>
<dbReference type="PANTHER" id="PTHR11365">
    <property type="entry name" value="5-OXOPROLINASE RELATED"/>
    <property type="match status" value="1"/>
</dbReference>
<comment type="caution">
    <text evidence="2">The sequence shown here is derived from an EMBL/GenBank/DDBJ whole genome shotgun (WGS) entry which is preliminary data.</text>
</comment>
<dbReference type="AlphaFoldDB" id="A0A1Q8QPB8"/>
<evidence type="ECO:0000313" key="3">
    <source>
        <dbReference type="Proteomes" id="UP000186102"/>
    </source>
</evidence>